<dbReference type="WBParaSite" id="SPAL_0000000500.1">
    <property type="protein sequence ID" value="SPAL_0000000500.1"/>
    <property type="gene ID" value="SPAL_0000000500"/>
</dbReference>
<evidence type="ECO:0000313" key="1">
    <source>
        <dbReference type="Proteomes" id="UP000046392"/>
    </source>
</evidence>
<reference evidence="2" key="1">
    <citation type="submission" date="2017-02" db="UniProtKB">
        <authorList>
            <consortium name="WormBaseParasite"/>
        </authorList>
    </citation>
    <scope>IDENTIFICATION</scope>
</reference>
<dbReference type="AlphaFoldDB" id="A0A0N5B1P9"/>
<keyword evidence="1" id="KW-1185">Reference proteome</keyword>
<proteinExistence type="predicted"/>
<sequence length="267" mass="30336">MKISEFVFVCKSEKNTIKLPNKTTILSRGTITTKFYGKWAGVDSVDIKWVVADVDFNFLSVTSAAKFSMLSLPENEVKLQRQANTQPNNPSLYFSMLQVKKSKASIDDPSYKVVEFIGSNLKLHNNVRVTSKTFVHSPYLTKFSPRVAPIIRPSKNVKERAKNIVEEDLHRGFAKRVDNPDKQASNNFMTSKPRLTMNPKDTNEYVILKKNQKSKMIAAKDPINNIMITQQSEETPLPISLKYNKIKLDSQGTICNKQLTCYSISTY</sequence>
<protein>
    <submittedName>
        <fullName evidence="2">BRCT domain-containing protein</fullName>
    </submittedName>
</protein>
<dbReference type="Proteomes" id="UP000046392">
    <property type="component" value="Unplaced"/>
</dbReference>
<dbReference type="STRING" id="174720.A0A0N5B1P9"/>
<accession>A0A0N5B1P9</accession>
<organism evidence="1 2">
    <name type="scientific">Strongyloides papillosus</name>
    <name type="common">Intestinal threadworm</name>
    <dbReference type="NCBI Taxonomy" id="174720"/>
    <lineage>
        <taxon>Eukaryota</taxon>
        <taxon>Metazoa</taxon>
        <taxon>Ecdysozoa</taxon>
        <taxon>Nematoda</taxon>
        <taxon>Chromadorea</taxon>
        <taxon>Rhabditida</taxon>
        <taxon>Tylenchina</taxon>
        <taxon>Panagrolaimomorpha</taxon>
        <taxon>Strongyloidoidea</taxon>
        <taxon>Strongyloididae</taxon>
        <taxon>Strongyloides</taxon>
    </lineage>
</organism>
<name>A0A0N5B1P9_STREA</name>
<evidence type="ECO:0000313" key="2">
    <source>
        <dbReference type="WBParaSite" id="SPAL_0000000500.1"/>
    </source>
</evidence>